<dbReference type="InParanoid" id="A0A4V2Z335"/>
<gene>
    <name evidence="1" type="ORF">E1269_10055</name>
</gene>
<dbReference type="InterPro" id="IPR023296">
    <property type="entry name" value="Glyco_hydro_beta-prop_sf"/>
</dbReference>
<dbReference type="SUPFAM" id="SSF75005">
    <property type="entry name" value="Arabinanase/levansucrase/invertase"/>
    <property type="match status" value="1"/>
</dbReference>
<dbReference type="EMBL" id="SMKZ01000011">
    <property type="protein sequence ID" value="TDE11238.1"/>
    <property type="molecule type" value="Genomic_DNA"/>
</dbReference>
<sequence>MERFDVEDAVTVLAPEHPRSGFWVGCPSVVHEPEHGRFLMTYRQRRPRGEAAERGWRCAIASSSDGVEFTDIWSVEKDELGTSSMERFALVRHGGRYLLYVSYVDPADNRWRIDVAQARTPDAFDLTTRVPALTAAATGTEGVKDPVPVVDGSSVRLFVSYAAAADFSDEDRRLAHERADIYVTDMTTFPTGLAVSEDGLQFSWTPDVFPVGAGWDRYQARLTTVVDIGNGYVGLYDGSRDASENYEERTGLAVSADLASWTSITPDQPWRTSPHSSGSVRYGDIVEVDGTWFVYFEYARPDGAHELRLARVPRTSQ</sequence>
<proteinExistence type="predicted"/>
<protein>
    <recommendedName>
        <fullName evidence="3">Glycosyl hydrolase family 32 N-terminal domain-containing protein</fullName>
    </recommendedName>
</protein>
<dbReference type="Proteomes" id="UP000294739">
    <property type="component" value="Unassembled WGS sequence"/>
</dbReference>
<dbReference type="AlphaFoldDB" id="A0A4V2Z335"/>
<keyword evidence="2" id="KW-1185">Reference proteome</keyword>
<accession>A0A4V2Z335</accession>
<name>A0A4V2Z335_9ACTN</name>
<comment type="caution">
    <text evidence="1">The sequence shown here is derived from an EMBL/GenBank/DDBJ whole genome shotgun (WGS) entry which is preliminary data.</text>
</comment>
<evidence type="ECO:0008006" key="3">
    <source>
        <dbReference type="Google" id="ProtNLM"/>
    </source>
</evidence>
<dbReference type="OrthoDB" id="251398at2"/>
<organism evidence="1 2">
    <name type="scientific">Jiangella asiatica</name>
    <dbReference type="NCBI Taxonomy" id="2530372"/>
    <lineage>
        <taxon>Bacteria</taxon>
        <taxon>Bacillati</taxon>
        <taxon>Actinomycetota</taxon>
        <taxon>Actinomycetes</taxon>
        <taxon>Jiangellales</taxon>
        <taxon>Jiangellaceae</taxon>
        <taxon>Jiangella</taxon>
    </lineage>
</organism>
<dbReference type="Gene3D" id="2.115.10.20">
    <property type="entry name" value="Glycosyl hydrolase domain, family 43"/>
    <property type="match status" value="2"/>
</dbReference>
<reference evidence="1 2" key="1">
    <citation type="submission" date="2019-03" db="EMBL/GenBank/DDBJ databases">
        <title>Draft genome sequences of novel Actinobacteria.</title>
        <authorList>
            <person name="Sahin N."/>
            <person name="Ay H."/>
            <person name="Saygin H."/>
        </authorList>
    </citation>
    <scope>NUCLEOTIDE SEQUENCE [LARGE SCALE GENOMIC DNA]</scope>
    <source>
        <strain evidence="1 2">5K138</strain>
    </source>
</reference>
<evidence type="ECO:0000313" key="1">
    <source>
        <dbReference type="EMBL" id="TDE11238.1"/>
    </source>
</evidence>
<evidence type="ECO:0000313" key="2">
    <source>
        <dbReference type="Proteomes" id="UP000294739"/>
    </source>
</evidence>